<gene>
    <name evidence="2" type="ORF">SPHA_76371</name>
</gene>
<evidence type="ECO:0000313" key="2">
    <source>
        <dbReference type="EMBL" id="CAE1326795.1"/>
    </source>
</evidence>
<dbReference type="EMBL" id="CAHIKZ030005488">
    <property type="protein sequence ID" value="CAE1326795.1"/>
    <property type="molecule type" value="Genomic_DNA"/>
</dbReference>
<comment type="caution">
    <text evidence="2">The sequence shown here is derived from an EMBL/GenBank/DDBJ whole genome shotgun (WGS) entry which is preliminary data.</text>
</comment>
<reference evidence="2" key="1">
    <citation type="submission" date="2021-01" db="EMBL/GenBank/DDBJ databases">
        <authorList>
            <person name="Li R."/>
            <person name="Bekaert M."/>
        </authorList>
    </citation>
    <scope>NUCLEOTIDE SEQUENCE</scope>
    <source>
        <strain evidence="2">Farmed</strain>
    </source>
</reference>
<dbReference type="Proteomes" id="UP000597762">
    <property type="component" value="Unassembled WGS sequence"/>
</dbReference>
<evidence type="ECO:0000313" key="3">
    <source>
        <dbReference type="Proteomes" id="UP000597762"/>
    </source>
</evidence>
<evidence type="ECO:0000256" key="1">
    <source>
        <dbReference type="SAM" id="MobiDB-lite"/>
    </source>
</evidence>
<accession>A0A812ESS9</accession>
<sequence length="251" mass="27336">MLLLIERGIGRKEILRVIASPYCLLTTTGSLTISEHVVVPHPKFFSFFLFSSEKINSLSFFHSSYLRKWESYVSLSLSLSHTHNTLSLSRSLLFETSLSFIPPSSFPSASSSAPTFAVPFTSSVPSSPVLPASPSSPSFLPSLVAPLLFSLSLSTLECTKKAVGRSLVPDPVVASLAAPCECDGLLQKRRAFTQYYLTAYSNLIYDTVLECPSFHPPSVPLKCGPRNPTISTPDRGLNPSRVNGPHSINRN</sequence>
<keyword evidence="3" id="KW-1185">Reference proteome</keyword>
<proteinExistence type="predicted"/>
<name>A0A812ESS9_ACAPH</name>
<dbReference type="AlphaFoldDB" id="A0A812ESS9"/>
<organism evidence="2 3">
    <name type="scientific">Acanthosepion pharaonis</name>
    <name type="common">Pharaoh cuttlefish</name>
    <name type="synonym">Sepia pharaonis</name>
    <dbReference type="NCBI Taxonomy" id="158019"/>
    <lineage>
        <taxon>Eukaryota</taxon>
        <taxon>Metazoa</taxon>
        <taxon>Spiralia</taxon>
        <taxon>Lophotrochozoa</taxon>
        <taxon>Mollusca</taxon>
        <taxon>Cephalopoda</taxon>
        <taxon>Coleoidea</taxon>
        <taxon>Decapodiformes</taxon>
        <taxon>Sepiida</taxon>
        <taxon>Sepiina</taxon>
        <taxon>Sepiidae</taxon>
        <taxon>Acanthosepion</taxon>
    </lineage>
</organism>
<protein>
    <submittedName>
        <fullName evidence="2">Uncharacterized protein</fullName>
    </submittedName>
</protein>
<feature type="region of interest" description="Disordered" evidence="1">
    <location>
        <begin position="222"/>
        <end position="251"/>
    </location>
</feature>